<dbReference type="InterPro" id="IPR001054">
    <property type="entry name" value="A/G_cyclase"/>
</dbReference>
<proteinExistence type="predicted"/>
<protein>
    <submittedName>
        <fullName evidence="3">Adenylate cyclase family protein</fullName>
    </submittedName>
</protein>
<evidence type="ECO:0000259" key="2">
    <source>
        <dbReference type="PROSITE" id="PS50125"/>
    </source>
</evidence>
<dbReference type="PANTHER" id="PTHR43081:SF1">
    <property type="entry name" value="ADENYLATE CYCLASE, TERMINAL-DIFFERENTIATION SPECIFIC"/>
    <property type="match status" value="1"/>
</dbReference>
<dbReference type="GO" id="GO:0004016">
    <property type="term" value="F:adenylate cyclase activity"/>
    <property type="evidence" value="ECO:0007669"/>
    <property type="project" value="UniProtKB-ARBA"/>
</dbReference>
<dbReference type="SUPFAM" id="SSF49785">
    <property type="entry name" value="Galactose-binding domain-like"/>
    <property type="match status" value="1"/>
</dbReference>
<dbReference type="GO" id="GO:0006171">
    <property type="term" value="P:cAMP biosynthetic process"/>
    <property type="evidence" value="ECO:0007669"/>
    <property type="project" value="TreeGrafter"/>
</dbReference>
<feature type="domain" description="Guanylate cyclase" evidence="2">
    <location>
        <begin position="445"/>
        <end position="571"/>
    </location>
</feature>
<organism evidence="3 4">
    <name type="scientific">Leptospira ellinghausenii</name>
    <dbReference type="NCBI Taxonomy" id="1917822"/>
    <lineage>
        <taxon>Bacteria</taxon>
        <taxon>Pseudomonadati</taxon>
        <taxon>Spirochaetota</taxon>
        <taxon>Spirochaetia</taxon>
        <taxon>Leptospirales</taxon>
        <taxon>Leptospiraceae</taxon>
        <taxon>Leptospira</taxon>
    </lineage>
</organism>
<comment type="caution">
    <text evidence="3">The sequence shown here is derived from an EMBL/GenBank/DDBJ whole genome shotgun (WGS) entry which is preliminary data.</text>
</comment>
<dbReference type="InterPro" id="IPR008979">
    <property type="entry name" value="Galactose-bd-like_sf"/>
</dbReference>
<dbReference type="InterPro" id="IPR029787">
    <property type="entry name" value="Nucleotide_cyclase"/>
</dbReference>
<dbReference type="PANTHER" id="PTHR43081">
    <property type="entry name" value="ADENYLATE CYCLASE, TERMINAL-DIFFERENTIATION SPECIFIC-RELATED"/>
    <property type="match status" value="1"/>
</dbReference>
<dbReference type="InterPro" id="IPR050697">
    <property type="entry name" value="Adenylyl/Guanylyl_Cyclase_3/4"/>
</dbReference>
<feature type="transmembrane region" description="Helical" evidence="1">
    <location>
        <begin position="372"/>
        <end position="393"/>
    </location>
</feature>
<gene>
    <name evidence="3" type="ORF">LPTSP2_32010</name>
</gene>
<feature type="transmembrane region" description="Helical" evidence="1">
    <location>
        <begin position="316"/>
        <end position="333"/>
    </location>
</feature>
<feature type="transmembrane region" description="Helical" evidence="1">
    <location>
        <begin position="262"/>
        <end position="280"/>
    </location>
</feature>
<dbReference type="Pfam" id="PF07695">
    <property type="entry name" value="7TMR-DISM_7TM"/>
    <property type="match status" value="1"/>
</dbReference>
<keyword evidence="1" id="KW-1133">Transmembrane helix</keyword>
<dbReference type="Gene3D" id="2.60.120.260">
    <property type="entry name" value="Galactose-binding domain-like"/>
    <property type="match status" value="1"/>
</dbReference>
<dbReference type="Proteomes" id="UP000245206">
    <property type="component" value="Unassembled WGS sequence"/>
</dbReference>
<dbReference type="SMART" id="SM00044">
    <property type="entry name" value="CYCc"/>
    <property type="match status" value="1"/>
</dbReference>
<keyword evidence="1" id="KW-0472">Membrane</keyword>
<dbReference type="CDD" id="cd07302">
    <property type="entry name" value="CHD"/>
    <property type="match status" value="1"/>
</dbReference>
<name>A0A2P2DH03_9LEPT</name>
<evidence type="ECO:0000313" key="3">
    <source>
        <dbReference type="EMBL" id="GBF43898.1"/>
    </source>
</evidence>
<dbReference type="GO" id="GO:0035556">
    <property type="term" value="P:intracellular signal transduction"/>
    <property type="evidence" value="ECO:0007669"/>
    <property type="project" value="InterPro"/>
</dbReference>
<dbReference type="RefSeq" id="WP_108960749.1">
    <property type="nucleotide sequence ID" value="NZ_BFAZ01000009.1"/>
</dbReference>
<keyword evidence="4" id="KW-1185">Reference proteome</keyword>
<dbReference type="EMBL" id="BFAZ01000009">
    <property type="protein sequence ID" value="GBF43898.1"/>
    <property type="molecule type" value="Genomic_DNA"/>
</dbReference>
<evidence type="ECO:0000256" key="1">
    <source>
        <dbReference type="SAM" id="Phobius"/>
    </source>
</evidence>
<keyword evidence="1" id="KW-0812">Transmembrane</keyword>
<dbReference type="PROSITE" id="PS51257">
    <property type="entry name" value="PROKAR_LIPOPROTEIN"/>
    <property type="match status" value="1"/>
</dbReference>
<dbReference type="OrthoDB" id="338211at2"/>
<evidence type="ECO:0000313" key="4">
    <source>
        <dbReference type="Proteomes" id="UP000245206"/>
    </source>
</evidence>
<dbReference type="AlphaFoldDB" id="A0A2P2DH03"/>
<feature type="transmembrane region" description="Helical" evidence="1">
    <location>
        <begin position="292"/>
        <end position="310"/>
    </location>
</feature>
<dbReference type="SUPFAM" id="SSF55073">
    <property type="entry name" value="Nucleotide cyclase"/>
    <property type="match status" value="1"/>
</dbReference>
<dbReference type="Pfam" id="PF00211">
    <property type="entry name" value="Guanylate_cyc"/>
    <property type="match status" value="1"/>
</dbReference>
<dbReference type="PROSITE" id="PS50125">
    <property type="entry name" value="GUANYLATE_CYCLASE_2"/>
    <property type="match status" value="1"/>
</dbReference>
<dbReference type="InterPro" id="IPR011623">
    <property type="entry name" value="7TMR_DISM_rcpt_extracell_dom1"/>
</dbReference>
<sequence>MKKLILISLLFLVSCLSEERNVNKEAKNGFINLKNHSFPLEPFVALTGEWKFYWNTSPENIQESNLDRILNLPQHWNGYQMDYGKLSGFGHATFRMHLELPEDLQETMALTVHEQDTSYAIYINGKYYGGSGIPASNTIHFLPMVKSTIVVLPHNKNLTIDLYVANYVHRKGGVWNDIVLSSYTKAENRLTKHKINETILSSIFAFVGIFFLVMYFYNRDGRQTLGIFLFSLAVLLRTISTGERIVLEFIDMPYWALLRLEYVSWYWSAPLLYHYFYTIFPYDFSKKVGNVFYFLSAILTLGLFLPPVYFTETASIYPIAFVLNGLFILFYLFRAYQKSRMEAKPLLFGIGLILIGASNDVLHAQAVIHTTYIGPSTVVIFVFLQVFTFGRIVRQNIVKTLEFAEEQKQFSSSFSRFVPTEFLYHLGKNDIRQVDLGDQVQKRMTVLFADIRSFTEFSETLTPKENFDFLNSYLQRVGPIIRHNNGFIDKFIGDAVMALFPYNISDAVKAAVEMQEAIRIYNSHRANCGYIPIEVGIGIHTGNLTLGILGEHKRMEGTVISDAVNLASRIEGITKLFSSRIVISAETFIEASDNLGFHYRLLDRVNIKGKTESVFVVEVLDGYEPEKSKRLIACKDDYTLALDAYRREDFEEAKEGFASLLDKNPDDSVSRLFLERCKDALEKSKLESGTS</sequence>
<dbReference type="Gene3D" id="3.30.70.1230">
    <property type="entry name" value="Nucleotide cyclase"/>
    <property type="match status" value="1"/>
</dbReference>
<feature type="transmembrane region" description="Helical" evidence="1">
    <location>
        <begin position="345"/>
        <end position="366"/>
    </location>
</feature>
<reference evidence="4" key="1">
    <citation type="journal article" date="2019" name="Microbiol. Immunol.">
        <title>Molecular and phenotypic characterization of Leptospira johnsonii sp. nov., Leptospira ellinghausenii sp. nov. and Leptospira ryugenii sp. nov. isolated from soil and water in Japan.</title>
        <authorList>
            <person name="Masuzawa T."/>
            <person name="Saito M."/>
            <person name="Nakao R."/>
            <person name="Nikaido Y."/>
            <person name="Matsumoto M."/>
            <person name="Ogawa M."/>
            <person name="Yokoyama M."/>
            <person name="Hidaka Y."/>
            <person name="Tomita J."/>
            <person name="Sakakibara K."/>
            <person name="Suzuki K."/>
            <person name="Yasuda S."/>
            <person name="Sato H."/>
            <person name="Yamaguchi M."/>
            <person name="Yoshida S.I."/>
            <person name="Koizumi N."/>
            <person name="Kawamura Y."/>
        </authorList>
    </citation>
    <scope>NUCLEOTIDE SEQUENCE [LARGE SCALE GENOMIC DNA]</scope>
    <source>
        <strain evidence="4">E18</strain>
    </source>
</reference>
<feature type="transmembrane region" description="Helical" evidence="1">
    <location>
        <begin position="199"/>
        <end position="217"/>
    </location>
</feature>
<feature type="transmembrane region" description="Helical" evidence="1">
    <location>
        <begin position="224"/>
        <end position="242"/>
    </location>
</feature>
<accession>A0A2P2DH03</accession>